<keyword evidence="3 5" id="KW-1133">Transmembrane helix</keyword>
<dbReference type="EMBL" id="MHUW01000013">
    <property type="protein sequence ID" value="OHA83802.1"/>
    <property type="molecule type" value="Genomic_DNA"/>
</dbReference>
<organism evidence="6 7">
    <name type="scientific">Candidatus Yonathbacteria bacterium RIFCSPLOWO2_01_FULL_47_33b</name>
    <dbReference type="NCBI Taxonomy" id="1802727"/>
    <lineage>
        <taxon>Bacteria</taxon>
        <taxon>Candidatus Yonathiibacteriota</taxon>
    </lineage>
</organism>
<accession>A0A1G2SGF4</accession>
<evidence type="ECO:0000313" key="6">
    <source>
        <dbReference type="EMBL" id="OHA83802.1"/>
    </source>
</evidence>
<evidence type="ECO:0000256" key="1">
    <source>
        <dbReference type="ARBA" id="ARBA00004141"/>
    </source>
</evidence>
<dbReference type="Pfam" id="PF07681">
    <property type="entry name" value="DoxX"/>
    <property type="match status" value="1"/>
</dbReference>
<feature type="transmembrane region" description="Helical" evidence="5">
    <location>
        <begin position="32"/>
        <end position="53"/>
    </location>
</feature>
<keyword evidence="4 5" id="KW-0472">Membrane</keyword>
<evidence type="ECO:0000256" key="4">
    <source>
        <dbReference type="ARBA" id="ARBA00023136"/>
    </source>
</evidence>
<evidence type="ECO:0000256" key="2">
    <source>
        <dbReference type="ARBA" id="ARBA00022692"/>
    </source>
</evidence>
<dbReference type="AlphaFoldDB" id="A0A1G2SGF4"/>
<dbReference type="STRING" id="1802727.A2937_01890"/>
<comment type="subcellular location">
    <subcellularLocation>
        <location evidence="1">Membrane</location>
        <topology evidence="1">Multi-pass membrane protein</topology>
    </subcellularLocation>
</comment>
<dbReference type="GO" id="GO:0016020">
    <property type="term" value="C:membrane"/>
    <property type="evidence" value="ECO:0007669"/>
    <property type="project" value="UniProtKB-SubCell"/>
</dbReference>
<feature type="transmembrane region" description="Helical" evidence="5">
    <location>
        <begin position="115"/>
        <end position="136"/>
    </location>
</feature>
<evidence type="ECO:0008006" key="8">
    <source>
        <dbReference type="Google" id="ProtNLM"/>
    </source>
</evidence>
<evidence type="ECO:0000256" key="3">
    <source>
        <dbReference type="ARBA" id="ARBA00022989"/>
    </source>
</evidence>
<evidence type="ECO:0000313" key="7">
    <source>
        <dbReference type="Proteomes" id="UP000177987"/>
    </source>
</evidence>
<keyword evidence="2 5" id="KW-0812">Transmembrane</keyword>
<evidence type="ECO:0000256" key="5">
    <source>
        <dbReference type="SAM" id="Phobius"/>
    </source>
</evidence>
<protein>
    <recommendedName>
        <fullName evidence="8">DoxX subfamily</fullName>
    </recommendedName>
</protein>
<name>A0A1G2SGF4_9BACT</name>
<sequence>MNKVTVTATALRMLLGWLMFFAGIEKVLNPEWTAQGFLLGAKTFAGFYAWFALPMNTWWVDPLNAWGITLVGVALLLGIAIRPAAWAGAVLMILYYFPQNVFPAVPHGYIVEEHIIYAAAMIFIAVFAPAQHFGLGKMLRGTFLGRLPVVGPML</sequence>
<proteinExistence type="predicted"/>
<comment type="caution">
    <text evidence="6">The sequence shown here is derived from an EMBL/GenBank/DDBJ whole genome shotgun (WGS) entry which is preliminary data.</text>
</comment>
<gene>
    <name evidence="6" type="ORF">A2937_01890</name>
</gene>
<feature type="transmembrane region" description="Helical" evidence="5">
    <location>
        <begin position="65"/>
        <end position="95"/>
    </location>
</feature>
<reference evidence="6 7" key="1">
    <citation type="journal article" date="2016" name="Nat. Commun.">
        <title>Thousands of microbial genomes shed light on interconnected biogeochemical processes in an aquifer system.</title>
        <authorList>
            <person name="Anantharaman K."/>
            <person name="Brown C.T."/>
            <person name="Hug L.A."/>
            <person name="Sharon I."/>
            <person name="Castelle C.J."/>
            <person name="Probst A.J."/>
            <person name="Thomas B.C."/>
            <person name="Singh A."/>
            <person name="Wilkins M.J."/>
            <person name="Karaoz U."/>
            <person name="Brodie E.L."/>
            <person name="Williams K.H."/>
            <person name="Hubbard S.S."/>
            <person name="Banfield J.F."/>
        </authorList>
    </citation>
    <scope>NUCLEOTIDE SEQUENCE [LARGE SCALE GENOMIC DNA]</scope>
</reference>
<dbReference type="Proteomes" id="UP000177987">
    <property type="component" value="Unassembled WGS sequence"/>
</dbReference>
<dbReference type="InterPro" id="IPR032808">
    <property type="entry name" value="DoxX"/>
</dbReference>